<proteinExistence type="predicted"/>
<name>A0ABQ5QVM0_9ACTN</name>
<dbReference type="PANTHER" id="PTHR43798:SF33">
    <property type="entry name" value="HYDROLASE, PUTATIVE (AFU_ORTHOLOGUE AFUA_2G14860)-RELATED"/>
    <property type="match status" value="1"/>
</dbReference>
<organism evidence="2 3">
    <name type="scientific">Phytohabitans aurantiacus</name>
    <dbReference type="NCBI Taxonomy" id="3016789"/>
    <lineage>
        <taxon>Bacteria</taxon>
        <taxon>Bacillati</taxon>
        <taxon>Actinomycetota</taxon>
        <taxon>Actinomycetes</taxon>
        <taxon>Micromonosporales</taxon>
        <taxon>Micromonosporaceae</taxon>
    </lineage>
</organism>
<protein>
    <submittedName>
        <fullName evidence="2">Lipase</fullName>
    </submittedName>
</protein>
<dbReference type="SUPFAM" id="SSF53474">
    <property type="entry name" value="alpha/beta-Hydrolases"/>
    <property type="match status" value="1"/>
</dbReference>
<comment type="caution">
    <text evidence="2">The sequence shown here is derived from an EMBL/GenBank/DDBJ whole genome shotgun (WGS) entry which is preliminary data.</text>
</comment>
<dbReference type="PRINTS" id="PR00111">
    <property type="entry name" value="ABHYDROLASE"/>
</dbReference>
<feature type="domain" description="AB hydrolase-1" evidence="1">
    <location>
        <begin position="94"/>
        <end position="350"/>
    </location>
</feature>
<dbReference type="InterPro" id="IPR000073">
    <property type="entry name" value="AB_hydrolase_1"/>
</dbReference>
<dbReference type="Gene3D" id="3.40.50.1820">
    <property type="entry name" value="alpha/beta hydrolase"/>
    <property type="match status" value="1"/>
</dbReference>
<dbReference type="EMBL" id="BSDI01000013">
    <property type="protein sequence ID" value="GLH97951.1"/>
    <property type="molecule type" value="Genomic_DNA"/>
</dbReference>
<dbReference type="Proteomes" id="UP001144280">
    <property type="component" value="Unassembled WGS sequence"/>
</dbReference>
<gene>
    <name evidence="2" type="ORF">Pa4123_32260</name>
</gene>
<evidence type="ECO:0000313" key="2">
    <source>
        <dbReference type="EMBL" id="GLH97951.1"/>
    </source>
</evidence>
<evidence type="ECO:0000313" key="3">
    <source>
        <dbReference type="Proteomes" id="UP001144280"/>
    </source>
</evidence>
<accession>A0ABQ5QVM0</accession>
<evidence type="ECO:0000259" key="1">
    <source>
        <dbReference type="Pfam" id="PF00561"/>
    </source>
</evidence>
<sequence length="366" mass="39642">MNPRTKRVGLIGAVVGVAAAGIAAGVATERALVRRTKRGTPDPYLDEEFGDQAYDESLTVTTADGTDLYVEVVEPADGIELDAGFADGETASEPTLVFVHGFCLDMGTFHFQRKELTRRGDYRMVFYDQPGHGHSGKLEAGEYELPALGEALRAVIDETVPDGPLVLVGHSMGGMTIMAFAELYPELFGDRVVGTVLMATSGGRLEETKLGLPALIARAGAPIMPLVNSATRLTGGAIDRARKASSDLAWLLTRRYGFGNTRPSPSLVSYVEEMNSRTTAETVARYLRTLYTHARYPALRALRATPTLVIVGEKDMITPLTHSEEIMRHLPDAEFVKIPDSGHVVMLEHADEVNVALLAFLEKLEG</sequence>
<dbReference type="InterPro" id="IPR050266">
    <property type="entry name" value="AB_hydrolase_sf"/>
</dbReference>
<dbReference type="Pfam" id="PF00561">
    <property type="entry name" value="Abhydrolase_1"/>
    <property type="match status" value="1"/>
</dbReference>
<dbReference type="RefSeq" id="WP_281896345.1">
    <property type="nucleotide sequence ID" value="NZ_BSDI01000013.1"/>
</dbReference>
<dbReference type="InterPro" id="IPR029058">
    <property type="entry name" value="AB_hydrolase_fold"/>
</dbReference>
<keyword evidence="3" id="KW-1185">Reference proteome</keyword>
<reference evidence="2" key="1">
    <citation type="submission" date="2022-12" db="EMBL/GenBank/DDBJ databases">
        <title>New Phytohabitans aurantiacus sp. RD004123 nov., an actinomycete isolated from soil.</title>
        <authorList>
            <person name="Triningsih D.W."/>
            <person name="Harunari E."/>
            <person name="Igarashi Y."/>
        </authorList>
    </citation>
    <scope>NUCLEOTIDE SEQUENCE</scope>
    <source>
        <strain evidence="2">RD004123</strain>
    </source>
</reference>
<dbReference type="PANTHER" id="PTHR43798">
    <property type="entry name" value="MONOACYLGLYCEROL LIPASE"/>
    <property type="match status" value="1"/>
</dbReference>